<evidence type="ECO:0000256" key="3">
    <source>
        <dbReference type="ARBA" id="ARBA00022692"/>
    </source>
</evidence>
<evidence type="ECO:0000256" key="1">
    <source>
        <dbReference type="ARBA" id="ARBA00004141"/>
    </source>
</evidence>
<organism evidence="9 10">
    <name type="scientific">Plakobranchus ocellatus</name>
    <dbReference type="NCBI Taxonomy" id="259542"/>
    <lineage>
        <taxon>Eukaryota</taxon>
        <taxon>Metazoa</taxon>
        <taxon>Spiralia</taxon>
        <taxon>Lophotrochozoa</taxon>
        <taxon>Mollusca</taxon>
        <taxon>Gastropoda</taxon>
        <taxon>Heterobranchia</taxon>
        <taxon>Euthyneura</taxon>
        <taxon>Panpulmonata</taxon>
        <taxon>Sacoglossa</taxon>
        <taxon>Placobranchoidea</taxon>
        <taxon>Plakobranchidae</taxon>
        <taxon>Plakobranchus</taxon>
    </lineage>
</organism>
<comment type="subcellular location">
    <subcellularLocation>
        <location evidence="1">Membrane</location>
        <topology evidence="1">Multi-pass membrane protein</topology>
    </subcellularLocation>
</comment>
<dbReference type="Pfam" id="PF12832">
    <property type="entry name" value="MFS_1_like"/>
    <property type="match status" value="1"/>
</dbReference>
<comment type="caution">
    <text evidence="9">The sequence shown here is derived from an EMBL/GenBank/DDBJ whole genome shotgun (WGS) entry which is preliminary data.</text>
</comment>
<evidence type="ECO:0000259" key="8">
    <source>
        <dbReference type="Pfam" id="PF12832"/>
    </source>
</evidence>
<keyword evidence="4 7" id="KW-1133">Transmembrane helix</keyword>
<dbReference type="Proteomes" id="UP000735302">
    <property type="component" value="Unassembled WGS sequence"/>
</dbReference>
<dbReference type="PANTHER" id="PTHR16172">
    <property type="entry name" value="MAJOR FACILITATOR SUPERFAMILY DOMAIN-CONTAINING PROTEIN 6-LIKE"/>
    <property type="match status" value="1"/>
</dbReference>
<dbReference type="SUPFAM" id="SSF103473">
    <property type="entry name" value="MFS general substrate transporter"/>
    <property type="match status" value="2"/>
</dbReference>
<feature type="transmembrane region" description="Helical" evidence="7">
    <location>
        <begin position="453"/>
        <end position="472"/>
    </location>
</feature>
<dbReference type="InterPro" id="IPR024989">
    <property type="entry name" value="MFS_assoc_dom"/>
</dbReference>
<evidence type="ECO:0000256" key="7">
    <source>
        <dbReference type="SAM" id="Phobius"/>
    </source>
</evidence>
<feature type="domain" description="Major facilitator superfamily associated" evidence="8">
    <location>
        <begin position="41"/>
        <end position="654"/>
    </location>
</feature>
<feature type="compositionally biased region" description="Polar residues" evidence="6">
    <location>
        <begin position="225"/>
        <end position="235"/>
    </location>
</feature>
<reference evidence="9 10" key="1">
    <citation type="journal article" date="2021" name="Elife">
        <title>Chloroplast acquisition without the gene transfer in kleptoplastic sea slugs, Plakobranchus ocellatus.</title>
        <authorList>
            <person name="Maeda T."/>
            <person name="Takahashi S."/>
            <person name="Yoshida T."/>
            <person name="Shimamura S."/>
            <person name="Takaki Y."/>
            <person name="Nagai Y."/>
            <person name="Toyoda A."/>
            <person name="Suzuki Y."/>
            <person name="Arimoto A."/>
            <person name="Ishii H."/>
            <person name="Satoh N."/>
            <person name="Nishiyama T."/>
            <person name="Hasebe M."/>
            <person name="Maruyama T."/>
            <person name="Minagawa J."/>
            <person name="Obokata J."/>
            <person name="Shigenobu S."/>
        </authorList>
    </citation>
    <scope>NUCLEOTIDE SEQUENCE [LARGE SCALE GENOMIC DNA]</scope>
</reference>
<evidence type="ECO:0000256" key="6">
    <source>
        <dbReference type="SAM" id="MobiDB-lite"/>
    </source>
</evidence>
<feature type="compositionally biased region" description="Low complexity" evidence="6">
    <location>
        <begin position="810"/>
        <end position="823"/>
    </location>
</feature>
<feature type="transmembrane region" description="Helical" evidence="7">
    <location>
        <begin position="499"/>
        <end position="522"/>
    </location>
</feature>
<evidence type="ECO:0000256" key="5">
    <source>
        <dbReference type="ARBA" id="ARBA00023136"/>
    </source>
</evidence>
<feature type="transmembrane region" description="Helical" evidence="7">
    <location>
        <begin position="528"/>
        <end position="549"/>
    </location>
</feature>
<feature type="transmembrane region" description="Helical" evidence="7">
    <location>
        <begin position="425"/>
        <end position="441"/>
    </location>
</feature>
<proteinExistence type="inferred from homology"/>
<dbReference type="EMBL" id="BLXT01007370">
    <property type="protein sequence ID" value="GFO39023.1"/>
    <property type="molecule type" value="Genomic_DNA"/>
</dbReference>
<feature type="region of interest" description="Disordered" evidence="6">
    <location>
        <begin position="213"/>
        <end position="235"/>
    </location>
</feature>
<evidence type="ECO:0000313" key="10">
    <source>
        <dbReference type="Proteomes" id="UP000735302"/>
    </source>
</evidence>
<feature type="compositionally biased region" description="Polar residues" evidence="6">
    <location>
        <begin position="767"/>
        <end position="778"/>
    </location>
</feature>
<keyword evidence="5 7" id="KW-0472">Membrane</keyword>
<feature type="transmembrane region" description="Helical" evidence="7">
    <location>
        <begin position="45"/>
        <end position="64"/>
    </location>
</feature>
<gene>
    <name evidence="9" type="ORF">PoB_006552800</name>
</gene>
<comment type="similarity">
    <text evidence="2">Belongs to the major facilitator superfamily. MFSD6 family.</text>
</comment>
<feature type="compositionally biased region" description="Polar residues" evidence="6">
    <location>
        <begin position="791"/>
        <end position="801"/>
    </location>
</feature>
<feature type="transmembrane region" description="Helical" evidence="7">
    <location>
        <begin position="561"/>
        <end position="579"/>
    </location>
</feature>
<evidence type="ECO:0000256" key="4">
    <source>
        <dbReference type="ARBA" id="ARBA00022989"/>
    </source>
</evidence>
<dbReference type="GO" id="GO:0016020">
    <property type="term" value="C:membrane"/>
    <property type="evidence" value="ECO:0007669"/>
    <property type="project" value="UniProtKB-SubCell"/>
</dbReference>
<protein>
    <submittedName>
        <fullName evidence="9">Major facilitator superfamily domain-containing protein 6-like</fullName>
    </submittedName>
</protein>
<dbReference type="Gene3D" id="1.20.1250.20">
    <property type="entry name" value="MFS general substrate transporter like domains"/>
    <property type="match status" value="3"/>
</dbReference>
<evidence type="ECO:0000313" key="9">
    <source>
        <dbReference type="EMBL" id="GFO39023.1"/>
    </source>
</evidence>
<dbReference type="AlphaFoldDB" id="A0AAV4D4S4"/>
<accession>A0AAV4D4S4</accession>
<feature type="transmembrane region" description="Helical" evidence="7">
    <location>
        <begin position="76"/>
        <end position="93"/>
    </location>
</feature>
<evidence type="ECO:0000256" key="2">
    <source>
        <dbReference type="ARBA" id="ARBA00005241"/>
    </source>
</evidence>
<dbReference type="InterPro" id="IPR051717">
    <property type="entry name" value="MFS_MFSD6"/>
</dbReference>
<dbReference type="InterPro" id="IPR036259">
    <property type="entry name" value="MFS_trans_sf"/>
</dbReference>
<feature type="compositionally biased region" description="Polar residues" evidence="6">
    <location>
        <begin position="297"/>
        <end position="313"/>
    </location>
</feature>
<keyword evidence="10" id="KW-1185">Reference proteome</keyword>
<sequence length="829" mass="90210">MSVKHSDHMLVGGNGYIAAPGVPTNKQTDEQTRCTVNRTLLPLKVFYFLFYGACGSVIPFISVLMKSLHLSAAETGVVTGVSVLIAIFLRTGIGVAADRMSARKAFLMCCCAGFGSAFFFLWFVPPREASRPAGNYKHNTSGMLRPGPQSDQLLTVDFWVCLAPDDSELCRYPYTPGHTPCQLIVQQDPYQRRHLDLTQLSPGDSFLKEQIGRSEKVSKPPNIGSEASTQSEPVGFQRQSLLQQKVPISDKVGVSTATKHRNGRPCFVLTKPITAATFAYPTVAEEGVSSPSEDESLTGTNQPYTMSPWTQSKTKTKMDTDTCLLNCIPVRLGSKQNFIDKSVAEEKLQSDMMQQQPEVTVSIATDADKRNSSKPKAFTADSAFLVSFILVTTARAFYSSATSLVDAVAYTTLGPNRLKWGRQRMWGSVGTALSVMIATTINDQLKGDGFDALFSICLGLSLMATLVGGICLKADRSPRRPSIRRDICRLLRQGNVRLFLLKLVAYGIACGTAQNFFLWFLVDLGSEQTTLGLCVAVYCVSSILVLRFSSRIFKLVSHANILYLVMAIYVVRFLAFSFLENPWLALPVELLHGVTYSLMWAAASSTASQMALAGTEASCQALAGAAYWDLGRGLGNLLCGQMIQCIGGRWTFRAYAGACALLLPLFWSLDRLWSIEKHHGMPIATHDEAEDFSVACKEDGNINNNNGIIITNSYDKDGAQRNKILDIVSGDDKTSTALLENGNIHERHSLSNHGSIHSVYNVDDETQSLACPESTQSIDIGDKPQIPVDPASSNSPTSTHSIDIGNRPQSLSASGSTHSLSSGDKPPFV</sequence>
<feature type="region of interest" description="Disordered" evidence="6">
    <location>
        <begin position="286"/>
        <end position="313"/>
    </location>
</feature>
<feature type="region of interest" description="Disordered" evidence="6">
    <location>
        <begin position="767"/>
        <end position="829"/>
    </location>
</feature>
<feature type="transmembrane region" description="Helical" evidence="7">
    <location>
        <begin position="105"/>
        <end position="124"/>
    </location>
</feature>
<dbReference type="PANTHER" id="PTHR16172:SF41">
    <property type="entry name" value="MAJOR FACILITATOR SUPERFAMILY DOMAIN-CONTAINING PROTEIN 6-LIKE"/>
    <property type="match status" value="1"/>
</dbReference>
<keyword evidence="3 7" id="KW-0812">Transmembrane</keyword>
<name>A0AAV4D4S4_9GAST</name>